<proteinExistence type="predicted"/>
<evidence type="ECO:0000313" key="3">
    <source>
        <dbReference type="Proteomes" id="UP000299102"/>
    </source>
</evidence>
<comment type="caution">
    <text evidence="2">The sequence shown here is derived from an EMBL/GenBank/DDBJ whole genome shotgun (WGS) entry which is preliminary data.</text>
</comment>
<feature type="compositionally biased region" description="Polar residues" evidence="1">
    <location>
        <begin position="73"/>
        <end position="85"/>
    </location>
</feature>
<accession>A0A4C1UZW4</accession>
<evidence type="ECO:0000313" key="2">
    <source>
        <dbReference type="EMBL" id="GBP31769.1"/>
    </source>
</evidence>
<protein>
    <submittedName>
        <fullName evidence="2">Uncharacterized protein</fullName>
    </submittedName>
</protein>
<reference evidence="2 3" key="1">
    <citation type="journal article" date="2019" name="Commun. Biol.">
        <title>The bagworm genome reveals a unique fibroin gene that provides high tensile strength.</title>
        <authorList>
            <person name="Kono N."/>
            <person name="Nakamura H."/>
            <person name="Ohtoshi R."/>
            <person name="Tomita M."/>
            <person name="Numata K."/>
            <person name="Arakawa K."/>
        </authorList>
    </citation>
    <scope>NUCLEOTIDE SEQUENCE [LARGE SCALE GENOMIC DNA]</scope>
</reference>
<name>A0A4C1UZW4_EUMVA</name>
<organism evidence="2 3">
    <name type="scientific">Eumeta variegata</name>
    <name type="common">Bagworm moth</name>
    <name type="synonym">Eumeta japonica</name>
    <dbReference type="NCBI Taxonomy" id="151549"/>
    <lineage>
        <taxon>Eukaryota</taxon>
        <taxon>Metazoa</taxon>
        <taxon>Ecdysozoa</taxon>
        <taxon>Arthropoda</taxon>
        <taxon>Hexapoda</taxon>
        <taxon>Insecta</taxon>
        <taxon>Pterygota</taxon>
        <taxon>Neoptera</taxon>
        <taxon>Endopterygota</taxon>
        <taxon>Lepidoptera</taxon>
        <taxon>Glossata</taxon>
        <taxon>Ditrysia</taxon>
        <taxon>Tineoidea</taxon>
        <taxon>Psychidae</taxon>
        <taxon>Oiketicinae</taxon>
        <taxon>Eumeta</taxon>
    </lineage>
</organism>
<evidence type="ECO:0000256" key="1">
    <source>
        <dbReference type="SAM" id="MobiDB-lite"/>
    </source>
</evidence>
<sequence>MELQKQTCCISSNKCCKSRKAPNDWRKAVITTLYEGSQQTYRKDTYFWVAGKEGCESSGRAECRVRRVVPASSKASGRGSTPSDQRSADSDPVNYIDYSGSSEDVLVSDFITQKSPKHGSFLNILVTLCFLLEPTIRNHVEHPRIITGNIMRLDYTFWLRDMLELETTLIFSIVVQPS</sequence>
<feature type="region of interest" description="Disordered" evidence="1">
    <location>
        <begin position="73"/>
        <end position="93"/>
    </location>
</feature>
<gene>
    <name evidence="2" type="ORF">EVAR_81534_1</name>
</gene>
<keyword evidence="3" id="KW-1185">Reference proteome</keyword>
<dbReference type="EMBL" id="BGZK01000251">
    <property type="protein sequence ID" value="GBP31769.1"/>
    <property type="molecule type" value="Genomic_DNA"/>
</dbReference>
<dbReference type="Proteomes" id="UP000299102">
    <property type="component" value="Unassembled WGS sequence"/>
</dbReference>
<dbReference type="AlphaFoldDB" id="A0A4C1UZW4"/>